<proteinExistence type="predicted"/>
<sequence length="93" mass="10594">MPRRLEIRTTILGKKSDDRSKRKDANANDLYVDEAQQLLEEIEQLKSNIQKTDERILGTYTKSPGKAKKKKPDGPARKVAYDVYYPAPMGQGK</sequence>
<gene>
    <name evidence="3" type="ORF">DGAL_LOCUS2349</name>
</gene>
<keyword evidence="1" id="KW-0175">Coiled coil</keyword>
<evidence type="ECO:0000256" key="1">
    <source>
        <dbReference type="SAM" id="Coils"/>
    </source>
</evidence>
<protein>
    <submittedName>
        <fullName evidence="3">Uncharacterized protein</fullName>
    </submittedName>
</protein>
<dbReference type="AlphaFoldDB" id="A0A8J2VZX5"/>
<accession>A0A8J2VZX5</accession>
<feature type="compositionally biased region" description="Basic and acidic residues" evidence="2">
    <location>
        <begin position="14"/>
        <end position="26"/>
    </location>
</feature>
<dbReference type="EMBL" id="CAKKLH010000033">
    <property type="protein sequence ID" value="CAH0100158.1"/>
    <property type="molecule type" value="Genomic_DNA"/>
</dbReference>
<feature type="region of interest" description="Disordered" evidence="2">
    <location>
        <begin position="1"/>
        <end position="27"/>
    </location>
</feature>
<evidence type="ECO:0000256" key="2">
    <source>
        <dbReference type="SAM" id="MobiDB-lite"/>
    </source>
</evidence>
<reference evidence="3" key="1">
    <citation type="submission" date="2021-11" db="EMBL/GenBank/DDBJ databases">
        <authorList>
            <person name="Schell T."/>
        </authorList>
    </citation>
    <scope>NUCLEOTIDE SEQUENCE</scope>
    <source>
        <strain evidence="3">M5</strain>
    </source>
</reference>
<feature type="coiled-coil region" evidence="1">
    <location>
        <begin position="28"/>
        <end position="55"/>
    </location>
</feature>
<comment type="caution">
    <text evidence="3">The sequence shown here is derived from an EMBL/GenBank/DDBJ whole genome shotgun (WGS) entry which is preliminary data.</text>
</comment>
<dbReference type="Proteomes" id="UP000789390">
    <property type="component" value="Unassembled WGS sequence"/>
</dbReference>
<organism evidence="3 4">
    <name type="scientific">Daphnia galeata</name>
    <dbReference type="NCBI Taxonomy" id="27404"/>
    <lineage>
        <taxon>Eukaryota</taxon>
        <taxon>Metazoa</taxon>
        <taxon>Ecdysozoa</taxon>
        <taxon>Arthropoda</taxon>
        <taxon>Crustacea</taxon>
        <taxon>Branchiopoda</taxon>
        <taxon>Diplostraca</taxon>
        <taxon>Cladocera</taxon>
        <taxon>Anomopoda</taxon>
        <taxon>Daphniidae</taxon>
        <taxon>Daphnia</taxon>
    </lineage>
</organism>
<evidence type="ECO:0000313" key="4">
    <source>
        <dbReference type="Proteomes" id="UP000789390"/>
    </source>
</evidence>
<keyword evidence="4" id="KW-1185">Reference proteome</keyword>
<name>A0A8J2VZX5_9CRUS</name>
<evidence type="ECO:0000313" key="3">
    <source>
        <dbReference type="EMBL" id="CAH0100158.1"/>
    </source>
</evidence>